<sequence length="249" mass="26526">MAELDRLIHEEKMEMYSRNTYTDYVRPVIAEFTGVCLFVFVGVLSVNGAGGNIVAVALAHGMTIALLIMGLGNISGGHFNPAVTLGVAITGNIKLILAVAYLLAQTAGGLLGAAFVRAILTSTEYKNISGGAQVLQSTDTEPGWAILCEGILTFILVFTVLMNAVDVKTKNNLAPLAIGFTVAVDILAGGKVTGASMNPARTFGPTVVASPLVDGLWLYHYVYWTYGISSESDYLFTLTHISHKKKKDH</sequence>
<dbReference type="Pfam" id="PF00230">
    <property type="entry name" value="MIP"/>
    <property type="match status" value="1"/>
</dbReference>
<feature type="transmembrane region" description="Helical" evidence="8">
    <location>
        <begin position="144"/>
        <end position="165"/>
    </location>
</feature>
<protein>
    <recommendedName>
        <fullName evidence="11">Aquaporin</fullName>
    </recommendedName>
</protein>
<evidence type="ECO:0000256" key="4">
    <source>
        <dbReference type="ARBA" id="ARBA00022692"/>
    </source>
</evidence>
<comment type="subcellular location">
    <subcellularLocation>
        <location evidence="1">Membrane</location>
        <topology evidence="1">Multi-pass membrane protein</topology>
    </subcellularLocation>
</comment>
<feature type="transmembrane region" description="Helical" evidence="8">
    <location>
        <begin position="53"/>
        <end position="74"/>
    </location>
</feature>
<dbReference type="PANTHER" id="PTHR19139:SF284">
    <property type="entry name" value="AQUAPORIN"/>
    <property type="match status" value="1"/>
</dbReference>
<keyword evidence="5 8" id="KW-1133">Transmembrane helix</keyword>
<dbReference type="InterPro" id="IPR023271">
    <property type="entry name" value="Aquaporin-like"/>
</dbReference>
<evidence type="ECO:0000256" key="1">
    <source>
        <dbReference type="ARBA" id="ARBA00004141"/>
    </source>
</evidence>
<name>A0ABQ9FQ48_TEGGR</name>
<feature type="transmembrane region" description="Helical" evidence="8">
    <location>
        <begin position="28"/>
        <end position="47"/>
    </location>
</feature>
<keyword evidence="3 7" id="KW-0813">Transport</keyword>
<evidence type="ECO:0008006" key="11">
    <source>
        <dbReference type="Google" id="ProtNLM"/>
    </source>
</evidence>
<gene>
    <name evidence="9" type="ORF">KUTeg_003476</name>
</gene>
<evidence type="ECO:0000313" key="9">
    <source>
        <dbReference type="EMBL" id="KAJ8318385.1"/>
    </source>
</evidence>
<dbReference type="InterPro" id="IPR000425">
    <property type="entry name" value="MIP"/>
</dbReference>
<keyword evidence="10" id="KW-1185">Reference proteome</keyword>
<dbReference type="PROSITE" id="PS00221">
    <property type="entry name" value="MIP"/>
    <property type="match status" value="1"/>
</dbReference>
<dbReference type="Proteomes" id="UP001217089">
    <property type="component" value="Unassembled WGS sequence"/>
</dbReference>
<proteinExistence type="inferred from homology"/>
<dbReference type="PRINTS" id="PR00783">
    <property type="entry name" value="MINTRINSICP"/>
</dbReference>
<dbReference type="InterPro" id="IPR022357">
    <property type="entry name" value="MIP_CS"/>
</dbReference>
<evidence type="ECO:0000256" key="7">
    <source>
        <dbReference type="RuleBase" id="RU000477"/>
    </source>
</evidence>
<dbReference type="InterPro" id="IPR034294">
    <property type="entry name" value="Aquaporin_transptr"/>
</dbReference>
<keyword evidence="4 7" id="KW-0812">Transmembrane</keyword>
<dbReference type="Gene3D" id="1.20.1080.10">
    <property type="entry name" value="Glycerol uptake facilitator protein"/>
    <property type="match status" value="1"/>
</dbReference>
<evidence type="ECO:0000256" key="6">
    <source>
        <dbReference type="ARBA" id="ARBA00023136"/>
    </source>
</evidence>
<keyword evidence="6 8" id="KW-0472">Membrane</keyword>
<evidence type="ECO:0000256" key="8">
    <source>
        <dbReference type="SAM" id="Phobius"/>
    </source>
</evidence>
<reference evidence="9 10" key="1">
    <citation type="submission" date="2022-12" db="EMBL/GenBank/DDBJ databases">
        <title>Chromosome-level genome of Tegillarca granosa.</title>
        <authorList>
            <person name="Kim J."/>
        </authorList>
    </citation>
    <scope>NUCLEOTIDE SEQUENCE [LARGE SCALE GENOMIC DNA]</scope>
    <source>
        <strain evidence="9">Teg-2019</strain>
        <tissue evidence="9">Adductor muscle</tissue>
    </source>
</reference>
<evidence type="ECO:0000313" key="10">
    <source>
        <dbReference type="Proteomes" id="UP001217089"/>
    </source>
</evidence>
<dbReference type="SUPFAM" id="SSF81338">
    <property type="entry name" value="Aquaporin-like"/>
    <property type="match status" value="1"/>
</dbReference>
<evidence type="ECO:0000256" key="2">
    <source>
        <dbReference type="ARBA" id="ARBA00006175"/>
    </source>
</evidence>
<comment type="caution">
    <text evidence="9">The sequence shown here is derived from an EMBL/GenBank/DDBJ whole genome shotgun (WGS) entry which is preliminary data.</text>
</comment>
<organism evidence="9 10">
    <name type="scientific">Tegillarca granosa</name>
    <name type="common">Malaysian cockle</name>
    <name type="synonym">Anadara granosa</name>
    <dbReference type="NCBI Taxonomy" id="220873"/>
    <lineage>
        <taxon>Eukaryota</taxon>
        <taxon>Metazoa</taxon>
        <taxon>Spiralia</taxon>
        <taxon>Lophotrochozoa</taxon>
        <taxon>Mollusca</taxon>
        <taxon>Bivalvia</taxon>
        <taxon>Autobranchia</taxon>
        <taxon>Pteriomorphia</taxon>
        <taxon>Arcoida</taxon>
        <taxon>Arcoidea</taxon>
        <taxon>Arcidae</taxon>
        <taxon>Tegillarca</taxon>
    </lineage>
</organism>
<comment type="similarity">
    <text evidence="2 7">Belongs to the MIP/aquaporin (TC 1.A.8) family.</text>
</comment>
<evidence type="ECO:0000256" key="3">
    <source>
        <dbReference type="ARBA" id="ARBA00022448"/>
    </source>
</evidence>
<evidence type="ECO:0000256" key="5">
    <source>
        <dbReference type="ARBA" id="ARBA00022989"/>
    </source>
</evidence>
<dbReference type="PANTHER" id="PTHR19139">
    <property type="entry name" value="AQUAPORIN TRANSPORTER"/>
    <property type="match status" value="1"/>
</dbReference>
<dbReference type="EMBL" id="JARBDR010000214">
    <property type="protein sequence ID" value="KAJ8318385.1"/>
    <property type="molecule type" value="Genomic_DNA"/>
</dbReference>
<accession>A0ABQ9FQ48</accession>